<reference evidence="2 3" key="1">
    <citation type="journal article" date="2016" name="Nat. Commun.">
        <title>Thousands of microbial genomes shed light on interconnected biogeochemical processes in an aquifer system.</title>
        <authorList>
            <person name="Anantharaman K."/>
            <person name="Brown C.T."/>
            <person name="Hug L.A."/>
            <person name="Sharon I."/>
            <person name="Castelle C.J."/>
            <person name="Probst A.J."/>
            <person name="Thomas B.C."/>
            <person name="Singh A."/>
            <person name="Wilkins M.J."/>
            <person name="Karaoz U."/>
            <person name="Brodie E.L."/>
            <person name="Williams K.H."/>
            <person name="Hubbard S.S."/>
            <person name="Banfield J.F."/>
        </authorList>
    </citation>
    <scope>NUCLEOTIDE SEQUENCE [LARGE SCALE GENOMIC DNA]</scope>
</reference>
<proteinExistence type="predicted"/>
<organism evidence="2 3">
    <name type="scientific">Candidatus Roizmanbacteria bacterium RIFCSPHIGHO2_02_FULL_37_24</name>
    <dbReference type="NCBI Taxonomy" id="1802037"/>
    <lineage>
        <taxon>Bacteria</taxon>
        <taxon>Candidatus Roizmaniibacteriota</taxon>
    </lineage>
</organism>
<keyword evidence="1" id="KW-0812">Transmembrane</keyword>
<keyword evidence="1" id="KW-0472">Membrane</keyword>
<accession>A0A1F7GX11</accession>
<protein>
    <recommendedName>
        <fullName evidence="4">Baseplate protein J-like domain-containing protein</fullName>
    </recommendedName>
</protein>
<keyword evidence="1" id="KW-1133">Transmembrane helix</keyword>
<comment type="caution">
    <text evidence="2">The sequence shown here is derived from an EMBL/GenBank/DDBJ whole genome shotgun (WGS) entry which is preliminary data.</text>
</comment>
<evidence type="ECO:0000256" key="1">
    <source>
        <dbReference type="SAM" id="Phobius"/>
    </source>
</evidence>
<evidence type="ECO:0000313" key="2">
    <source>
        <dbReference type="EMBL" id="OGK23498.1"/>
    </source>
</evidence>
<evidence type="ECO:0000313" key="3">
    <source>
        <dbReference type="Proteomes" id="UP000177159"/>
    </source>
</evidence>
<name>A0A1F7GX11_9BACT</name>
<dbReference type="Proteomes" id="UP000177159">
    <property type="component" value="Unassembled WGS sequence"/>
</dbReference>
<evidence type="ECO:0008006" key="4">
    <source>
        <dbReference type="Google" id="ProtNLM"/>
    </source>
</evidence>
<dbReference type="AlphaFoldDB" id="A0A1F7GX11"/>
<gene>
    <name evidence="2" type="ORF">A3C24_01745</name>
</gene>
<feature type="transmembrane region" description="Helical" evidence="1">
    <location>
        <begin position="354"/>
        <end position="375"/>
    </location>
</feature>
<dbReference type="EMBL" id="MFZM01000020">
    <property type="protein sequence ID" value="OGK23498.1"/>
    <property type="molecule type" value="Genomic_DNA"/>
</dbReference>
<sequence>MGLFNSSSEKIEYIVGLIFRQNEGVGLLLKINSKTKEIEKIDERMFKFSNAWENLVYDVDELLFSIENDHKIKLKKSIFFVYAHLVDRQSGEISPSYSEKLQEITKQNDLECLGYAEYNEVLARYLQEKEQTPLTSIVVEIDSPAVSAFIYKGGELVFSDTVAKTGNLTSDLEEIFSRSNKNTILPARMIMYDSSDLEKESSQILTHNWPDNLFIQLPKVEILNSDEVTEALVLEFKEQLFGQPDSKFFGKNILNKSETQVLEEEKTDKDALKGFVIGEDIREQKENITETLKDEQEIESETSIVEEPEAALPAQKSLMPAWLSFDFLKSKFFLDRFKIPQINIFKGGVGNKKLLLALAGFVLIGVAIFSLLYFFHKATLSVFYESKKIEKNVDISEGLTIEKSTETITEKASISTTGSKNIGEKANGEITIFNAGNEIVFEKGTELKTEDNLVFTLDQDVTAAGAQKTVTDEGDILTTTSKTKAQITATEIGTKYNIKNDVKLTIEESDATTHFARTNQAFSGGSSKKVRTASREDFDGIDKEIKSKINKKSSASLKKMSAQKNIIKDLTEIEIIDETYSKEVAEEADILELEVKAQVTYYFYDDNQLKDILIKELETDVPSNYSLNGENINAAIIRAEKDDETGDVSMTVEAVGEPKFNIDEVELRDAVRGKRAESIKGIVKDTFKASGYELSVESNFPIINSYIPVFTKNITIKVEPLK</sequence>